<dbReference type="EMBL" id="CP031367">
    <property type="protein sequence ID" value="AXK48271.1"/>
    <property type="molecule type" value="Genomic_DNA"/>
</dbReference>
<evidence type="ECO:0000313" key="4">
    <source>
        <dbReference type="EMBL" id="RXJ93055.1"/>
    </source>
</evidence>
<evidence type="ECO:0000313" key="6">
    <source>
        <dbReference type="Proteomes" id="UP000289132"/>
    </source>
</evidence>
<keyword evidence="6" id="KW-1185">Reference proteome</keyword>
<dbReference type="EMBL" id="PDKD01000001">
    <property type="protein sequence ID" value="RXJ93055.1"/>
    <property type="molecule type" value="Genomic_DNA"/>
</dbReference>
<dbReference type="Proteomes" id="UP000289132">
    <property type="component" value="Unassembled WGS sequence"/>
</dbReference>
<dbReference type="Gene3D" id="3.30.1380.10">
    <property type="match status" value="1"/>
</dbReference>
<reference evidence="4 6" key="1">
    <citation type="submission" date="2017-10" db="EMBL/GenBank/DDBJ databases">
        <title>Genomics of the genus Arcobacter.</title>
        <authorList>
            <person name="Perez-Cataluna A."/>
            <person name="Figueras M.J."/>
        </authorList>
    </citation>
    <scope>NUCLEOTIDE SEQUENCE [LARGE SCALE GENOMIC DNA]</scope>
    <source>
        <strain evidence="4 6">LMG 25534</strain>
    </source>
</reference>
<keyword evidence="3" id="KW-0378">Hydrolase</keyword>
<evidence type="ECO:0000313" key="3">
    <source>
        <dbReference type="EMBL" id="AXK48271.1"/>
    </source>
</evidence>
<dbReference type="SUPFAM" id="SSF55166">
    <property type="entry name" value="Hedgehog/DD-peptidase"/>
    <property type="match status" value="1"/>
</dbReference>
<keyword evidence="3" id="KW-0645">Protease</keyword>
<dbReference type="InterPro" id="IPR039561">
    <property type="entry name" value="Peptidase_M15C"/>
</dbReference>
<dbReference type="RefSeq" id="WP_115427812.1">
    <property type="nucleotide sequence ID" value="NZ_CP031367.1"/>
</dbReference>
<proteinExistence type="predicted"/>
<keyword evidence="1" id="KW-0732">Signal</keyword>
<dbReference type="KEGG" id="atp:ATR_0386"/>
<gene>
    <name evidence="3" type="ORF">ATR_0386</name>
    <name evidence="4" type="ORF">CRU87_00785</name>
</gene>
<feature type="chain" id="PRO_5042027643" evidence="1">
    <location>
        <begin position="18"/>
        <end position="250"/>
    </location>
</feature>
<reference evidence="3 5" key="2">
    <citation type="submission" date="2018-07" db="EMBL/GenBank/DDBJ databases">
        <title>Complete genome of the Arcobacter trophiarum type strain LMG 25534.</title>
        <authorList>
            <person name="Miller W.G."/>
            <person name="Yee E."/>
        </authorList>
    </citation>
    <scope>NUCLEOTIDE SEQUENCE [LARGE SCALE GENOMIC DNA]</scope>
    <source>
        <strain evidence="3 5">LMG 25534</strain>
    </source>
</reference>
<dbReference type="GO" id="GO:0004180">
    <property type="term" value="F:carboxypeptidase activity"/>
    <property type="evidence" value="ECO:0007669"/>
    <property type="project" value="UniProtKB-KW"/>
</dbReference>
<dbReference type="AlphaFoldDB" id="A0AAD0VLT2"/>
<sequence length="250" mass="30000">MLNRAFLSLFLTLNLFANENLANKLIVAYPLFLEKYEDNFIYFKDGSKLQFSTNNKNSSYEEILKDSSLENQMSIKYKRIEENQNYTPQKNEDAGRFRNEEFFKKIYGKDRKEVEKNLVKIKWLPNLNNQTLFVTKINGINEKLQQISSELERLPKEFHKYILKPDGVYNFRTISGTNRLSAHSFAIAIDLNKEYSNYWLWGKKKSDIEYKNQIPLEIVKIFEKYGFIWGGRWYHYDTMHFEYRPELLLD</sequence>
<evidence type="ECO:0000256" key="1">
    <source>
        <dbReference type="SAM" id="SignalP"/>
    </source>
</evidence>
<keyword evidence="3" id="KW-0121">Carboxypeptidase</keyword>
<protein>
    <submittedName>
        <fullName evidence="3">D-alanyl-D-alanine carboxypeptidase, peptidase M15 family</fullName>
    </submittedName>
</protein>
<evidence type="ECO:0000259" key="2">
    <source>
        <dbReference type="Pfam" id="PF13539"/>
    </source>
</evidence>
<dbReference type="Proteomes" id="UP000254504">
    <property type="component" value="Chromosome"/>
</dbReference>
<feature type="signal peptide" evidence="1">
    <location>
        <begin position="1"/>
        <end position="17"/>
    </location>
</feature>
<dbReference type="Pfam" id="PF13539">
    <property type="entry name" value="Peptidase_M15_4"/>
    <property type="match status" value="1"/>
</dbReference>
<evidence type="ECO:0000313" key="5">
    <source>
        <dbReference type="Proteomes" id="UP000254504"/>
    </source>
</evidence>
<name>A0AAD0VLT2_9BACT</name>
<feature type="domain" description="Peptidase M15C" evidence="2">
    <location>
        <begin position="176"/>
        <end position="243"/>
    </location>
</feature>
<organism evidence="3 5">
    <name type="scientific">Aliarcobacter trophiarum LMG 25534</name>
    <dbReference type="NCBI Taxonomy" id="1032241"/>
    <lineage>
        <taxon>Bacteria</taxon>
        <taxon>Pseudomonadati</taxon>
        <taxon>Campylobacterota</taxon>
        <taxon>Epsilonproteobacteria</taxon>
        <taxon>Campylobacterales</taxon>
        <taxon>Arcobacteraceae</taxon>
        <taxon>Aliarcobacter</taxon>
    </lineage>
</organism>
<accession>A0AAD0VLT2</accession>
<dbReference type="InterPro" id="IPR009045">
    <property type="entry name" value="Zn_M74/Hedgehog-like"/>
</dbReference>